<name>A0A511VCV4_9BACL</name>
<dbReference type="Gene3D" id="3.40.50.1110">
    <property type="entry name" value="SGNH hydrolase"/>
    <property type="match status" value="1"/>
</dbReference>
<proteinExistence type="predicted"/>
<organism evidence="2 3">
    <name type="scientific">Aneurinibacillus danicus</name>
    <dbReference type="NCBI Taxonomy" id="267746"/>
    <lineage>
        <taxon>Bacteria</taxon>
        <taxon>Bacillati</taxon>
        <taxon>Bacillota</taxon>
        <taxon>Bacilli</taxon>
        <taxon>Bacillales</taxon>
        <taxon>Paenibacillaceae</taxon>
        <taxon>Aneurinibacillus group</taxon>
        <taxon>Aneurinibacillus</taxon>
    </lineage>
</organism>
<dbReference type="OrthoDB" id="2032068at2"/>
<sequence length="340" mass="39406">MTLSTSNSSEQTRSLRRRRKPSWWMRGFIWALLFVVLCEAFLFRNPALYGISPVSFIGQITDVEKRLEAQDTEKIKLLVLGDSQSMDALRPPLLAARYGLKPDEVFNLSVSGGKAVDMLHLYERHKDKMPNLQRVMISVNEHQLNSTTDHADNKFRYHATLWERLQVPHVEEKADLAFGWLLYSYGLREVWTQMWKLYWEGKLPQQPRDKYAYKWGLPPVEGRDAKHFGPNYAAEVAKRWMPEYRLEGAQTQALKRLMGELSEHGVQITVLQLPRTQAFEHVMKTQYAAEQAAYRQFIDSVAKQHNGEFVIIPPTLDDSYFRDANHVNKKGAEKITAELP</sequence>
<keyword evidence="3" id="KW-1185">Reference proteome</keyword>
<feature type="transmembrane region" description="Helical" evidence="1">
    <location>
        <begin position="23"/>
        <end position="43"/>
    </location>
</feature>
<dbReference type="AlphaFoldDB" id="A0A511VCV4"/>
<dbReference type="Proteomes" id="UP000321157">
    <property type="component" value="Unassembled WGS sequence"/>
</dbReference>
<keyword evidence="1" id="KW-1133">Transmembrane helix</keyword>
<protein>
    <submittedName>
        <fullName evidence="2">Uncharacterized protein</fullName>
    </submittedName>
</protein>
<reference evidence="2 3" key="1">
    <citation type="submission" date="2019-07" db="EMBL/GenBank/DDBJ databases">
        <title>Whole genome shotgun sequence of Aneurinibacillus danicus NBRC 102444.</title>
        <authorList>
            <person name="Hosoyama A."/>
            <person name="Uohara A."/>
            <person name="Ohji S."/>
            <person name="Ichikawa N."/>
        </authorList>
    </citation>
    <scope>NUCLEOTIDE SEQUENCE [LARGE SCALE GENOMIC DNA]</scope>
    <source>
        <strain evidence="2 3">NBRC 102444</strain>
    </source>
</reference>
<gene>
    <name evidence="2" type="ORF">ADA01nite_25320</name>
</gene>
<keyword evidence="1" id="KW-0812">Transmembrane</keyword>
<evidence type="ECO:0000256" key="1">
    <source>
        <dbReference type="SAM" id="Phobius"/>
    </source>
</evidence>
<dbReference type="InterPro" id="IPR036514">
    <property type="entry name" value="SGNH_hydro_sf"/>
</dbReference>
<keyword evidence="1" id="KW-0472">Membrane</keyword>
<evidence type="ECO:0000313" key="3">
    <source>
        <dbReference type="Proteomes" id="UP000321157"/>
    </source>
</evidence>
<dbReference type="EMBL" id="BJXX01000116">
    <property type="protein sequence ID" value="GEN35072.1"/>
    <property type="molecule type" value="Genomic_DNA"/>
</dbReference>
<evidence type="ECO:0000313" key="2">
    <source>
        <dbReference type="EMBL" id="GEN35072.1"/>
    </source>
</evidence>
<dbReference type="RefSeq" id="WP_146810361.1">
    <property type="nucleotide sequence ID" value="NZ_BJXX01000116.1"/>
</dbReference>
<accession>A0A511VCV4</accession>
<dbReference type="SUPFAM" id="SSF52266">
    <property type="entry name" value="SGNH hydrolase"/>
    <property type="match status" value="1"/>
</dbReference>
<comment type="caution">
    <text evidence="2">The sequence shown here is derived from an EMBL/GenBank/DDBJ whole genome shotgun (WGS) entry which is preliminary data.</text>
</comment>